<keyword evidence="2 3" id="KW-0663">Pyridoxal phosphate</keyword>
<dbReference type="InterPro" id="IPR049704">
    <property type="entry name" value="Aminotrans_3_PPA_site"/>
</dbReference>
<evidence type="ECO:0000256" key="3">
    <source>
        <dbReference type="RuleBase" id="RU003560"/>
    </source>
</evidence>
<keyword evidence="4" id="KW-0032">Aminotransferase</keyword>
<dbReference type="InterPro" id="IPR015421">
    <property type="entry name" value="PyrdxlP-dep_Trfase_major"/>
</dbReference>
<evidence type="ECO:0000313" key="4">
    <source>
        <dbReference type="EMBL" id="SCL37003.1"/>
    </source>
</evidence>
<gene>
    <name evidence="4" type="ORF">GA0074692_4521</name>
</gene>
<dbReference type="AlphaFoldDB" id="A0A1C6T657"/>
<evidence type="ECO:0000313" key="5">
    <source>
        <dbReference type="Proteomes" id="UP000198959"/>
    </source>
</evidence>
<dbReference type="PIRSF" id="PIRSF000521">
    <property type="entry name" value="Transaminase_4ab_Lys_Orn"/>
    <property type="match status" value="1"/>
</dbReference>
<evidence type="ECO:0000256" key="1">
    <source>
        <dbReference type="ARBA" id="ARBA00008954"/>
    </source>
</evidence>
<dbReference type="InterPro" id="IPR015424">
    <property type="entry name" value="PyrdxlP-dep_Trfase"/>
</dbReference>
<dbReference type="PROSITE" id="PS00600">
    <property type="entry name" value="AA_TRANSFER_CLASS_3"/>
    <property type="match status" value="1"/>
</dbReference>
<organism evidence="4 5">
    <name type="scientific">Micromonospora pallida</name>
    <dbReference type="NCBI Taxonomy" id="145854"/>
    <lineage>
        <taxon>Bacteria</taxon>
        <taxon>Bacillati</taxon>
        <taxon>Actinomycetota</taxon>
        <taxon>Actinomycetes</taxon>
        <taxon>Micromonosporales</taxon>
        <taxon>Micromonosporaceae</taxon>
        <taxon>Micromonospora</taxon>
    </lineage>
</organism>
<dbReference type="InterPro" id="IPR015422">
    <property type="entry name" value="PyrdxlP-dep_Trfase_small"/>
</dbReference>
<dbReference type="RefSeq" id="WP_218106701.1">
    <property type="nucleotide sequence ID" value="NZ_FMHW01000002.1"/>
</dbReference>
<dbReference type="SUPFAM" id="SSF53383">
    <property type="entry name" value="PLP-dependent transferases"/>
    <property type="match status" value="1"/>
</dbReference>
<dbReference type="Gene3D" id="3.40.640.10">
    <property type="entry name" value="Type I PLP-dependent aspartate aminotransferase-like (Major domain)"/>
    <property type="match status" value="1"/>
</dbReference>
<dbReference type="GO" id="GO:0030170">
    <property type="term" value="F:pyridoxal phosphate binding"/>
    <property type="evidence" value="ECO:0007669"/>
    <property type="project" value="InterPro"/>
</dbReference>
<comment type="similarity">
    <text evidence="1 3">Belongs to the class-III pyridoxal-phosphate-dependent aminotransferase family.</text>
</comment>
<evidence type="ECO:0000256" key="2">
    <source>
        <dbReference type="ARBA" id="ARBA00022898"/>
    </source>
</evidence>
<dbReference type="PANTHER" id="PTHR45688:SF13">
    <property type="entry name" value="ALANINE--GLYOXYLATE AMINOTRANSFERASE 2-LIKE"/>
    <property type="match status" value="1"/>
</dbReference>
<accession>A0A1C6T657</accession>
<keyword evidence="4" id="KW-0808">Transferase</keyword>
<dbReference type="CDD" id="cd00610">
    <property type="entry name" value="OAT_like"/>
    <property type="match status" value="1"/>
</dbReference>
<name>A0A1C6T657_9ACTN</name>
<proteinExistence type="inferred from homology"/>
<dbReference type="Pfam" id="PF00202">
    <property type="entry name" value="Aminotran_3"/>
    <property type="match status" value="1"/>
</dbReference>
<sequence>MSAVRNKSRPTESGVLDGQMINKFDLAQADALPPRQQALLARRRATLGDIYPLFYEEPLYLVRGSGTRLYTADGTEYLDVYNNVQATGHGNPRIAEAVRQQLLTLATHTRYLQDGVVDYAERFLATHPDHLDHVIFSNSGSEANDLAIRIAQWRTGNLGVVVTESAYHGNSALTAGCSPENGSSMPLAPWVRTVAAPDTFRYGADAGAVFAESIRRAVWDLRRHGMGTAALLLDSIMSTDGIYPGEPGMLVEGYQAIREAGGLVVADEVQPGLGRTGDHWWGFLRHTDQVDMVTCGKPMAGGMPMGSLVLPAELSDAYAASHRYFNTFGGNPVTIAAAAAVMDEIESRDLMGNARDLGAWLTKELSGISSPLVGDVRGAGLFIGVEMVAHQGHPAGDVARYVVNGLRAAHVLISAVGRSGQVLKIRPPLVFDEEDAKQFVESYRTVLRDVESTVHKLEGDR</sequence>
<dbReference type="Proteomes" id="UP000198959">
    <property type="component" value="Unassembled WGS sequence"/>
</dbReference>
<dbReference type="EMBL" id="FMHW01000002">
    <property type="protein sequence ID" value="SCL37003.1"/>
    <property type="molecule type" value="Genomic_DNA"/>
</dbReference>
<dbReference type="PANTHER" id="PTHR45688">
    <property type="match status" value="1"/>
</dbReference>
<protein>
    <submittedName>
        <fullName evidence="4">4-aminobutyrate aminotransferase</fullName>
    </submittedName>
</protein>
<dbReference type="STRING" id="145854.GA0074692_4521"/>
<dbReference type="InterPro" id="IPR005814">
    <property type="entry name" value="Aminotrans_3"/>
</dbReference>
<dbReference type="Gene3D" id="3.90.1150.10">
    <property type="entry name" value="Aspartate Aminotransferase, domain 1"/>
    <property type="match status" value="1"/>
</dbReference>
<dbReference type="GO" id="GO:0008483">
    <property type="term" value="F:transaminase activity"/>
    <property type="evidence" value="ECO:0007669"/>
    <property type="project" value="UniProtKB-KW"/>
</dbReference>
<reference evidence="5" key="1">
    <citation type="submission" date="2016-06" db="EMBL/GenBank/DDBJ databases">
        <authorList>
            <person name="Varghese N."/>
            <person name="Submissions Spin"/>
        </authorList>
    </citation>
    <scope>NUCLEOTIDE SEQUENCE [LARGE SCALE GENOMIC DNA]</scope>
    <source>
        <strain evidence="5">DSM 43817</strain>
    </source>
</reference>
<keyword evidence="5" id="KW-1185">Reference proteome</keyword>